<sequence>MRSKWRNYGLWVSLAAAVLLGVQTVGMIFDVQFTSEKFEEVMAAVNAVLGVLVVLGIVSNPEAGKGYTDNM</sequence>
<evidence type="ECO:0000313" key="2">
    <source>
        <dbReference type="EMBL" id="OMD43877.1"/>
    </source>
</evidence>
<dbReference type="Pfam" id="PF04531">
    <property type="entry name" value="Phage_holin_1"/>
    <property type="match status" value="1"/>
</dbReference>
<accession>A0ABX3H1V0</accession>
<proteinExistence type="predicted"/>
<evidence type="ECO:0000313" key="3">
    <source>
        <dbReference type="Proteomes" id="UP000187412"/>
    </source>
</evidence>
<dbReference type="EMBL" id="MPTB01000033">
    <property type="protein sequence ID" value="OMD43877.1"/>
    <property type="molecule type" value="Genomic_DNA"/>
</dbReference>
<name>A0ABX3H1V0_PAEBO</name>
<dbReference type="Proteomes" id="UP000187412">
    <property type="component" value="Unassembled WGS sequence"/>
</dbReference>
<organism evidence="2 3">
    <name type="scientific">Paenibacillus borealis</name>
    <dbReference type="NCBI Taxonomy" id="160799"/>
    <lineage>
        <taxon>Bacteria</taxon>
        <taxon>Bacillati</taxon>
        <taxon>Bacillota</taxon>
        <taxon>Bacilli</taxon>
        <taxon>Bacillales</taxon>
        <taxon>Paenibacillaceae</taxon>
        <taxon>Paenibacillus</taxon>
    </lineage>
</organism>
<reference evidence="2 3" key="1">
    <citation type="submission" date="2016-10" db="EMBL/GenBank/DDBJ databases">
        <title>Paenibacillus species isolates.</title>
        <authorList>
            <person name="Beno S.M."/>
        </authorList>
    </citation>
    <scope>NUCLEOTIDE SEQUENCE [LARGE SCALE GENOMIC DNA]</scope>
    <source>
        <strain evidence="2 3">FSL H7-0744</strain>
    </source>
</reference>
<evidence type="ECO:0008006" key="4">
    <source>
        <dbReference type="Google" id="ProtNLM"/>
    </source>
</evidence>
<keyword evidence="1" id="KW-1133">Transmembrane helix</keyword>
<feature type="transmembrane region" description="Helical" evidence="1">
    <location>
        <begin position="40"/>
        <end position="58"/>
    </location>
</feature>
<keyword evidence="3" id="KW-1185">Reference proteome</keyword>
<gene>
    <name evidence="2" type="ORF">BSK56_22975</name>
</gene>
<keyword evidence="1" id="KW-0472">Membrane</keyword>
<dbReference type="RefSeq" id="WP_076112933.1">
    <property type="nucleotide sequence ID" value="NZ_MPTB01000033.1"/>
</dbReference>
<keyword evidence="1" id="KW-0812">Transmembrane</keyword>
<dbReference type="InterPro" id="IPR006485">
    <property type="entry name" value="Phage-like_holin"/>
</dbReference>
<evidence type="ECO:0000256" key="1">
    <source>
        <dbReference type="SAM" id="Phobius"/>
    </source>
</evidence>
<comment type="caution">
    <text evidence="2">The sequence shown here is derived from an EMBL/GenBank/DDBJ whole genome shotgun (WGS) entry which is preliminary data.</text>
</comment>
<protein>
    <recommendedName>
        <fullName evidence="4">Holin</fullName>
    </recommendedName>
</protein>